<dbReference type="SMART" id="SM00430">
    <property type="entry name" value="HOLI"/>
    <property type="match status" value="1"/>
</dbReference>
<dbReference type="InterPro" id="IPR001628">
    <property type="entry name" value="Znf_hrmn_rcpt"/>
</dbReference>
<dbReference type="PROSITE" id="PS00031">
    <property type="entry name" value="NUCLEAR_REC_DBD_1"/>
    <property type="match status" value="1"/>
</dbReference>
<dbReference type="PROSITE" id="PS51030">
    <property type="entry name" value="NUCLEAR_REC_DBD_2"/>
    <property type="match status" value="1"/>
</dbReference>
<dbReference type="Pfam" id="PF00105">
    <property type="entry name" value="zf-C4"/>
    <property type="match status" value="1"/>
</dbReference>
<dbReference type="PRINTS" id="PR00398">
    <property type="entry name" value="STRDHORMONER"/>
</dbReference>
<accession>A0A401RVK0</accession>
<proteinExistence type="inferred from homology"/>
<dbReference type="PROSITE" id="PS51843">
    <property type="entry name" value="NR_LBD"/>
    <property type="match status" value="1"/>
</dbReference>
<dbReference type="GO" id="GO:0005737">
    <property type="term" value="C:cytoplasm"/>
    <property type="evidence" value="ECO:0007669"/>
    <property type="project" value="UniProtKB-SubCell"/>
</dbReference>
<evidence type="ECO:0000256" key="9">
    <source>
        <dbReference type="ARBA" id="ARBA00022833"/>
    </source>
</evidence>
<dbReference type="InterPro" id="IPR000536">
    <property type="entry name" value="Nucl_hrmn_rcpt_lig-bd"/>
</dbReference>
<evidence type="ECO:0000256" key="12">
    <source>
        <dbReference type="ARBA" id="ARBA00023125"/>
    </source>
</evidence>
<gene>
    <name evidence="21" type="ORF">chiPu_0000531</name>
</gene>
<dbReference type="FunFam" id="3.30.50.10:FF:000024">
    <property type="entry name" value="Androgen receptor"/>
    <property type="match status" value="1"/>
</dbReference>
<comment type="caution">
    <text evidence="21">The sequence shown here is derived from an EMBL/GenBank/DDBJ whole genome shotgun (WGS) entry which is preliminary data.</text>
</comment>
<dbReference type="AlphaFoldDB" id="A0A401RVK0"/>
<evidence type="ECO:0000256" key="15">
    <source>
        <dbReference type="ARBA" id="ARBA00023242"/>
    </source>
</evidence>
<evidence type="ECO:0000256" key="13">
    <source>
        <dbReference type="ARBA" id="ARBA00023163"/>
    </source>
</evidence>
<dbReference type="SUPFAM" id="SSF48508">
    <property type="entry name" value="Nuclear receptor ligand-binding domain"/>
    <property type="match status" value="1"/>
</dbReference>
<dbReference type="Pfam" id="PF00104">
    <property type="entry name" value="Hormone_recep"/>
    <property type="match status" value="1"/>
</dbReference>
<keyword evidence="12" id="KW-0238">DNA-binding</keyword>
<keyword evidence="7" id="KW-0479">Metal-binding</keyword>
<dbReference type="Gene3D" id="1.10.565.10">
    <property type="entry name" value="Retinoid X Receptor"/>
    <property type="match status" value="1"/>
</dbReference>
<dbReference type="GO" id="GO:0004879">
    <property type="term" value="F:nuclear receptor activity"/>
    <property type="evidence" value="ECO:0007669"/>
    <property type="project" value="UniProtKB-ARBA"/>
</dbReference>
<evidence type="ECO:0000256" key="4">
    <source>
        <dbReference type="ARBA" id="ARBA00016946"/>
    </source>
</evidence>
<dbReference type="PRINTS" id="PR00047">
    <property type="entry name" value="STROIDFINGER"/>
</dbReference>
<keyword evidence="13" id="KW-0804">Transcription</keyword>
<dbReference type="Gene3D" id="3.30.50.10">
    <property type="entry name" value="Erythroid Transcription Factor GATA-1, subunit A"/>
    <property type="match status" value="1"/>
</dbReference>
<evidence type="ECO:0000313" key="21">
    <source>
        <dbReference type="EMBL" id="GCC22146.1"/>
    </source>
</evidence>
<name>A0A401RVK0_CHIPU</name>
<evidence type="ECO:0000256" key="16">
    <source>
        <dbReference type="ARBA" id="ARBA00031165"/>
    </source>
</evidence>
<evidence type="ECO:0000256" key="14">
    <source>
        <dbReference type="ARBA" id="ARBA00023170"/>
    </source>
</evidence>
<evidence type="ECO:0000256" key="10">
    <source>
        <dbReference type="ARBA" id="ARBA00023015"/>
    </source>
</evidence>
<dbReference type="PANTHER" id="PTHR48092">
    <property type="entry name" value="KNIRPS-RELATED PROTEIN-RELATED"/>
    <property type="match status" value="1"/>
</dbReference>
<evidence type="ECO:0000256" key="11">
    <source>
        <dbReference type="ARBA" id="ARBA00023121"/>
    </source>
</evidence>
<evidence type="ECO:0000256" key="3">
    <source>
        <dbReference type="ARBA" id="ARBA00005413"/>
    </source>
</evidence>
<keyword evidence="5" id="KW-0963">Cytoplasm</keyword>
<dbReference type="GO" id="GO:0043565">
    <property type="term" value="F:sequence-specific DNA binding"/>
    <property type="evidence" value="ECO:0007669"/>
    <property type="project" value="InterPro"/>
</dbReference>
<sequence length="825" mass="92794">MQRQGAAFQSVFHAACAREHSLMRASEPPAGASAPDAPAGGERFGPFYEAACRQGAAILGQPRDEVAVGGGRGGYGHAPFVVRTLFSSSGDACPEREKGRECRCDGQDFEDRELVRDLSPETEFSGSCSYSLTNDTARELCKAVSVSMGLNIDNNELGELHSPFGPKRDCMFSFSSNNSNRAVSIDTAATAPSDDPCPGSQNMRLANRLETGGELNRGEHRESESSAYSTEYDISHSRRESICRGLVEDSTANECITRAQEAKCIGEESQTADYADKDHKQCHINRTFPTNCEHDQSSSEENTLYNLSNRVGLRDADNCDLNNDNPCDAQFGVATNIKIKIEEHSSIDNHRAFSPQCRYMDCTMTPLYGSTPSWRYIEKGSFENDFGGSPEYPSNDLAVRDNIITSDSWYSSGLLDRGPHLASGHVKNEMESWIDGYYNIRLDNTRNLGLQMDYFFQPQKTCLICGDEASGCHYGALTCGSCKVFFKRAAEGKHKFLCASRNDCTIDKVRRKNCPSCRLRKCFAAGMTLGGRKLKNARPFQTAEDTDSSVVQKQQNTTVSIVPRIGVPRMQKFQCQPLFLAVLQSIEPDMVYAGYDNTQPDTSTSLLTSLNELGERQLVRVVKWAKVLPGFRNLHVDDQMSLIQYSWMAVMVFAMGWRSYRIVNSRMLYFAPDLVFNEQRMQKSTMYNLCVEMQRLSQEFQWLHISQDEFLCMKVLLLFSIIPVEGLKNQKYFDELRLNYIQELDRVISFQGKDTTNNPQRFYQLTKLLDSLQITVRKLHQFTFDLFVQSQTLSVQFPEMMAEIISAQVPKILAGMAKPILFHEQ</sequence>
<evidence type="ECO:0000256" key="5">
    <source>
        <dbReference type="ARBA" id="ARBA00022490"/>
    </source>
</evidence>
<feature type="domain" description="NR LBD" evidence="20">
    <location>
        <begin position="574"/>
        <end position="805"/>
    </location>
</feature>
<dbReference type="SUPFAM" id="SSF57716">
    <property type="entry name" value="Glucocorticoid receptor-like (DNA-binding domain)"/>
    <property type="match status" value="1"/>
</dbReference>
<keyword evidence="22" id="KW-1185">Reference proteome</keyword>
<evidence type="ECO:0000256" key="7">
    <source>
        <dbReference type="ARBA" id="ARBA00022723"/>
    </source>
</evidence>
<reference evidence="21 22" key="1">
    <citation type="journal article" date="2018" name="Nat. Ecol. Evol.">
        <title>Shark genomes provide insights into elasmobranch evolution and the origin of vertebrates.</title>
        <authorList>
            <person name="Hara Y"/>
            <person name="Yamaguchi K"/>
            <person name="Onimaru K"/>
            <person name="Kadota M"/>
            <person name="Koyanagi M"/>
            <person name="Keeley SD"/>
            <person name="Tatsumi K"/>
            <person name="Tanaka K"/>
            <person name="Motone F"/>
            <person name="Kageyama Y"/>
            <person name="Nozu R"/>
            <person name="Adachi N"/>
            <person name="Nishimura O"/>
            <person name="Nakagawa R"/>
            <person name="Tanegashima C"/>
            <person name="Kiyatake I"/>
            <person name="Matsumoto R"/>
            <person name="Murakumo K"/>
            <person name="Nishida K"/>
            <person name="Terakita A"/>
            <person name="Kuratani S"/>
            <person name="Sato K"/>
            <person name="Hyodo S Kuraku.S."/>
        </authorList>
    </citation>
    <scope>NUCLEOTIDE SEQUENCE [LARGE SCALE GENOMIC DNA]</scope>
</reference>
<evidence type="ECO:0000259" key="20">
    <source>
        <dbReference type="PROSITE" id="PS51843"/>
    </source>
</evidence>
<keyword evidence="10" id="KW-0805">Transcription regulation</keyword>
<evidence type="ECO:0000256" key="6">
    <source>
        <dbReference type="ARBA" id="ARBA00022665"/>
    </source>
</evidence>
<dbReference type="OrthoDB" id="10032732at2759"/>
<keyword evidence="14" id="KW-0675">Receptor</keyword>
<evidence type="ECO:0000256" key="17">
    <source>
        <dbReference type="ARBA" id="ARBA00031402"/>
    </source>
</evidence>
<organism evidence="21 22">
    <name type="scientific">Chiloscyllium punctatum</name>
    <name type="common">Brownbanded bambooshark</name>
    <name type="synonym">Hemiscyllium punctatum</name>
    <dbReference type="NCBI Taxonomy" id="137246"/>
    <lineage>
        <taxon>Eukaryota</taxon>
        <taxon>Metazoa</taxon>
        <taxon>Chordata</taxon>
        <taxon>Craniata</taxon>
        <taxon>Vertebrata</taxon>
        <taxon>Chondrichthyes</taxon>
        <taxon>Elasmobranchii</taxon>
        <taxon>Galeomorphii</taxon>
        <taxon>Galeoidea</taxon>
        <taxon>Orectolobiformes</taxon>
        <taxon>Hemiscylliidae</taxon>
        <taxon>Chiloscyllium</taxon>
    </lineage>
</organism>
<dbReference type="FunFam" id="1.10.565.10:FF:000004">
    <property type="entry name" value="Androgen receptor variant"/>
    <property type="match status" value="1"/>
</dbReference>
<dbReference type="EMBL" id="BEZZ01000007">
    <property type="protein sequence ID" value="GCC22146.1"/>
    <property type="molecule type" value="Genomic_DNA"/>
</dbReference>
<dbReference type="STRING" id="137246.A0A401RVK0"/>
<evidence type="ECO:0000256" key="18">
    <source>
        <dbReference type="SAM" id="MobiDB-lite"/>
    </source>
</evidence>
<keyword evidence="6" id="KW-0754">Steroid-binding</keyword>
<dbReference type="Proteomes" id="UP000287033">
    <property type="component" value="Unassembled WGS sequence"/>
</dbReference>
<dbReference type="InterPro" id="IPR013088">
    <property type="entry name" value="Znf_NHR/GATA"/>
</dbReference>
<dbReference type="CDD" id="cd06947">
    <property type="entry name" value="NR_LBD_GR_Like"/>
    <property type="match status" value="1"/>
</dbReference>
<comment type="subcellular location">
    <subcellularLocation>
        <location evidence="2">Cytoplasm</location>
    </subcellularLocation>
    <subcellularLocation>
        <location evidence="1">Nucleus</location>
    </subcellularLocation>
</comment>
<evidence type="ECO:0000256" key="8">
    <source>
        <dbReference type="ARBA" id="ARBA00022771"/>
    </source>
</evidence>
<dbReference type="SMART" id="SM00399">
    <property type="entry name" value="ZnF_C4"/>
    <property type="match status" value="1"/>
</dbReference>
<dbReference type="InterPro" id="IPR001723">
    <property type="entry name" value="Nuclear_hrmn_rcpt"/>
</dbReference>
<keyword evidence="9" id="KW-0862">Zinc</keyword>
<evidence type="ECO:0000256" key="1">
    <source>
        <dbReference type="ARBA" id="ARBA00004123"/>
    </source>
</evidence>
<dbReference type="CDD" id="cd07173">
    <property type="entry name" value="NR_DBD_AR"/>
    <property type="match status" value="1"/>
</dbReference>
<keyword evidence="15" id="KW-0539">Nucleus</keyword>
<feature type="region of interest" description="Disordered" evidence="18">
    <location>
        <begin position="211"/>
        <end position="231"/>
    </location>
</feature>
<evidence type="ECO:0000313" key="22">
    <source>
        <dbReference type="Proteomes" id="UP000287033"/>
    </source>
</evidence>
<feature type="domain" description="Nuclear receptor" evidence="19">
    <location>
        <begin position="459"/>
        <end position="534"/>
    </location>
</feature>
<keyword evidence="11" id="KW-0446">Lipid-binding</keyword>
<comment type="similarity">
    <text evidence="3">Belongs to the nuclear hormone receptor family. NR3 subfamily.</text>
</comment>
<keyword evidence="8" id="KW-0863">Zinc-finger</keyword>
<evidence type="ECO:0000259" key="19">
    <source>
        <dbReference type="PROSITE" id="PS51030"/>
    </source>
</evidence>
<dbReference type="InterPro" id="IPR035500">
    <property type="entry name" value="NHR-like_dom_sf"/>
</dbReference>
<evidence type="ECO:0000256" key="2">
    <source>
        <dbReference type="ARBA" id="ARBA00004496"/>
    </source>
</evidence>
<dbReference type="GO" id="GO:0005496">
    <property type="term" value="F:steroid binding"/>
    <property type="evidence" value="ECO:0007669"/>
    <property type="project" value="UniProtKB-KW"/>
</dbReference>
<dbReference type="GO" id="GO:0005634">
    <property type="term" value="C:nucleus"/>
    <property type="evidence" value="ECO:0007669"/>
    <property type="project" value="UniProtKB-SubCell"/>
</dbReference>
<protein>
    <recommendedName>
        <fullName evidence="4">Androgen receptor</fullName>
    </recommendedName>
    <alternativeName>
        <fullName evidence="17">Dihydrotestosterone receptor</fullName>
    </alternativeName>
    <alternativeName>
        <fullName evidence="16">Nuclear receptor subfamily 3 group C member 4</fullName>
    </alternativeName>
</protein>
<dbReference type="GO" id="GO:0008270">
    <property type="term" value="F:zinc ion binding"/>
    <property type="evidence" value="ECO:0007669"/>
    <property type="project" value="UniProtKB-KW"/>
</dbReference>
<dbReference type="InterPro" id="IPR050200">
    <property type="entry name" value="Nuclear_hormone_rcpt_NR3"/>
</dbReference>